<dbReference type="GO" id="GO:0050660">
    <property type="term" value="F:flavin adenine dinucleotide binding"/>
    <property type="evidence" value="ECO:0007669"/>
    <property type="project" value="TreeGrafter"/>
</dbReference>
<keyword evidence="8" id="KW-1185">Reference proteome</keyword>
<dbReference type="PANTHER" id="PTHR43735:SF3">
    <property type="entry name" value="FERROPTOSIS SUPPRESSOR PROTEIN 1"/>
    <property type="match status" value="1"/>
</dbReference>
<dbReference type="OrthoDB" id="202203at2759"/>
<comment type="caution">
    <text evidence="7">The sequence shown here is derived from an EMBL/GenBank/DDBJ whole genome shotgun (WGS) entry which is preliminary data.</text>
</comment>
<dbReference type="AlphaFoldDB" id="A0A1Y2D4E6"/>
<dbReference type="Pfam" id="PF07992">
    <property type="entry name" value="Pyr_redox_2"/>
    <property type="match status" value="1"/>
</dbReference>
<dbReference type="EMBL" id="MCGO01000001">
    <property type="protein sequence ID" value="ORY53455.1"/>
    <property type="molecule type" value="Genomic_DNA"/>
</dbReference>
<dbReference type="Gene3D" id="3.50.50.100">
    <property type="match status" value="2"/>
</dbReference>
<evidence type="ECO:0000256" key="4">
    <source>
        <dbReference type="ARBA" id="ARBA00023002"/>
    </source>
</evidence>
<keyword evidence="2" id="KW-0285">Flavoprotein</keyword>
<evidence type="ECO:0000256" key="1">
    <source>
        <dbReference type="ARBA" id="ARBA00006442"/>
    </source>
</evidence>
<protein>
    <recommendedName>
        <fullName evidence="6">FAD/NAD(P)-binding domain-containing protein</fullName>
    </recommendedName>
</protein>
<dbReference type="PANTHER" id="PTHR43735">
    <property type="entry name" value="APOPTOSIS-INDUCING FACTOR 1"/>
    <property type="match status" value="1"/>
</dbReference>
<keyword evidence="4" id="KW-0560">Oxidoreductase</keyword>
<proteinExistence type="inferred from homology"/>
<keyword evidence="3" id="KW-0274">FAD</keyword>
<dbReference type="SUPFAM" id="SSF51905">
    <property type="entry name" value="FAD/NAD(P)-binding domain"/>
    <property type="match status" value="1"/>
</dbReference>
<evidence type="ECO:0000313" key="7">
    <source>
        <dbReference type="EMBL" id="ORY53455.1"/>
    </source>
</evidence>
<dbReference type="Proteomes" id="UP000193642">
    <property type="component" value="Unassembled WGS sequence"/>
</dbReference>
<keyword evidence="5" id="KW-0472">Membrane</keyword>
<comment type="similarity">
    <text evidence="1">Belongs to the FAD-dependent oxidoreductase family.</text>
</comment>
<evidence type="ECO:0000313" key="8">
    <source>
        <dbReference type="Proteomes" id="UP000193642"/>
    </source>
</evidence>
<reference evidence="7 8" key="1">
    <citation type="submission" date="2016-07" db="EMBL/GenBank/DDBJ databases">
        <title>Pervasive Adenine N6-methylation of Active Genes in Fungi.</title>
        <authorList>
            <consortium name="DOE Joint Genome Institute"/>
            <person name="Mondo S.J."/>
            <person name="Dannebaum R.O."/>
            <person name="Kuo R.C."/>
            <person name="Labutti K."/>
            <person name="Haridas S."/>
            <person name="Kuo A."/>
            <person name="Salamov A."/>
            <person name="Ahrendt S.R."/>
            <person name="Lipzen A."/>
            <person name="Sullivan W."/>
            <person name="Andreopoulos W.B."/>
            <person name="Clum A."/>
            <person name="Lindquist E."/>
            <person name="Daum C."/>
            <person name="Ramamoorthy G.K."/>
            <person name="Gryganskyi A."/>
            <person name="Culley D."/>
            <person name="Magnuson J.K."/>
            <person name="James T.Y."/>
            <person name="O'Malley M.A."/>
            <person name="Stajich J.E."/>
            <person name="Spatafora J.W."/>
            <person name="Visel A."/>
            <person name="Grigoriev I.V."/>
        </authorList>
    </citation>
    <scope>NUCLEOTIDE SEQUENCE [LARGE SCALE GENOMIC DNA]</scope>
    <source>
        <strain evidence="7 8">JEL800</strain>
    </source>
</reference>
<evidence type="ECO:0000256" key="5">
    <source>
        <dbReference type="SAM" id="Phobius"/>
    </source>
</evidence>
<keyword evidence="5" id="KW-1133">Transmembrane helix</keyword>
<evidence type="ECO:0000259" key="6">
    <source>
        <dbReference type="Pfam" id="PF07992"/>
    </source>
</evidence>
<accession>A0A1Y2D4E6</accession>
<dbReference type="InterPro" id="IPR036188">
    <property type="entry name" value="FAD/NAD-bd_sf"/>
</dbReference>
<feature type="domain" description="FAD/NAD(P)-binding" evidence="6">
    <location>
        <begin position="137"/>
        <end position="201"/>
    </location>
</feature>
<dbReference type="GO" id="GO:0005737">
    <property type="term" value="C:cytoplasm"/>
    <property type="evidence" value="ECO:0007669"/>
    <property type="project" value="TreeGrafter"/>
</dbReference>
<keyword evidence="5" id="KW-0812">Transmembrane</keyword>
<evidence type="ECO:0000256" key="2">
    <source>
        <dbReference type="ARBA" id="ARBA00022630"/>
    </source>
</evidence>
<gene>
    <name evidence="7" type="ORF">BCR33DRAFT_760897</name>
</gene>
<sequence>MPVPTIVIIGGSFAGKGVAEGLDKSLRTKANIILIEEREAFYYQVGGLRAAVEPNYAQHTWIPYSSLFQHNRNSRVIQARAETMTEKEPAPGGTSFISKDDYVNEMERIQRAVEKSESVVIVGGGDGKPYNLSPHKIATTSGQIIQSDVQFICTGSIRPNTTFLAKSLPETLDPRGFILVEPTGQLKDFPHMYAVGDVSTLDDAKLAYLATRFQSPVICTNIINAIAGKPASALYTKSTPGGLFIVTIGRFGGVVQTPIGTFGKWAARLSKSERMFLGTNWNEMHQKFLYKTPEHLRVDKKESGIECVAWWMIATVLAVLAAVGIYV</sequence>
<evidence type="ECO:0000256" key="3">
    <source>
        <dbReference type="ARBA" id="ARBA00022827"/>
    </source>
</evidence>
<organism evidence="7 8">
    <name type="scientific">Rhizoclosmatium globosum</name>
    <dbReference type="NCBI Taxonomy" id="329046"/>
    <lineage>
        <taxon>Eukaryota</taxon>
        <taxon>Fungi</taxon>
        <taxon>Fungi incertae sedis</taxon>
        <taxon>Chytridiomycota</taxon>
        <taxon>Chytridiomycota incertae sedis</taxon>
        <taxon>Chytridiomycetes</taxon>
        <taxon>Chytridiales</taxon>
        <taxon>Chytriomycetaceae</taxon>
        <taxon>Rhizoclosmatium</taxon>
    </lineage>
</organism>
<name>A0A1Y2D4E6_9FUNG</name>
<dbReference type="InterPro" id="IPR023753">
    <property type="entry name" value="FAD/NAD-binding_dom"/>
</dbReference>
<feature type="transmembrane region" description="Helical" evidence="5">
    <location>
        <begin position="308"/>
        <end position="326"/>
    </location>
</feature>
<dbReference type="GO" id="GO:0004174">
    <property type="term" value="F:electron-transferring-flavoprotein dehydrogenase activity"/>
    <property type="evidence" value="ECO:0007669"/>
    <property type="project" value="TreeGrafter"/>
</dbReference>
<dbReference type="STRING" id="329046.A0A1Y2D4E6"/>